<feature type="transmembrane region" description="Helical" evidence="2">
    <location>
        <begin position="98"/>
        <end position="118"/>
    </location>
</feature>
<feature type="transmembrane region" description="Helical" evidence="2">
    <location>
        <begin position="42"/>
        <end position="62"/>
    </location>
</feature>
<dbReference type="GO" id="GO:0016020">
    <property type="term" value="C:membrane"/>
    <property type="evidence" value="ECO:0007669"/>
    <property type="project" value="UniProtKB-SubCell"/>
</dbReference>
<evidence type="ECO:0000256" key="2">
    <source>
        <dbReference type="SAM" id="Phobius"/>
    </source>
</evidence>
<dbReference type="InterPro" id="IPR020846">
    <property type="entry name" value="MFS_dom"/>
</dbReference>
<dbReference type="AlphaFoldDB" id="A0ABD0XXS7"/>
<feature type="domain" description="Major facilitator superfamily (MFS) profile" evidence="3">
    <location>
        <begin position="1"/>
        <end position="154"/>
    </location>
</feature>
<dbReference type="Proteomes" id="UP001558652">
    <property type="component" value="Unassembled WGS sequence"/>
</dbReference>
<dbReference type="PANTHER" id="PTHR11360">
    <property type="entry name" value="MONOCARBOXYLATE TRANSPORTER"/>
    <property type="match status" value="1"/>
</dbReference>
<dbReference type="Gene3D" id="1.20.1250.20">
    <property type="entry name" value="MFS general substrate transporter like domains"/>
    <property type="match status" value="1"/>
</dbReference>
<evidence type="ECO:0000313" key="5">
    <source>
        <dbReference type="Proteomes" id="UP001558652"/>
    </source>
</evidence>
<gene>
    <name evidence="4" type="ORF">AAG570_005556</name>
</gene>
<accession>A0ABD0XXS7</accession>
<dbReference type="Pfam" id="PF07690">
    <property type="entry name" value="MFS_1"/>
    <property type="match status" value="1"/>
</dbReference>
<evidence type="ECO:0000259" key="3">
    <source>
        <dbReference type="PROSITE" id="PS50850"/>
    </source>
</evidence>
<keyword evidence="2" id="KW-0812">Transmembrane</keyword>
<reference evidence="4 5" key="1">
    <citation type="submission" date="2024-07" db="EMBL/GenBank/DDBJ databases">
        <title>Chromosome-level genome assembly of the water stick insect Ranatra chinensis (Heteroptera: Nepidae).</title>
        <authorList>
            <person name="Liu X."/>
        </authorList>
    </citation>
    <scope>NUCLEOTIDE SEQUENCE [LARGE SCALE GENOMIC DNA]</scope>
    <source>
        <strain evidence="4">Cailab_2021Rc</strain>
        <tissue evidence="4">Muscle</tissue>
    </source>
</reference>
<keyword evidence="2" id="KW-1133">Transmembrane helix</keyword>
<keyword evidence="5" id="KW-1185">Reference proteome</keyword>
<comment type="caution">
    <text evidence="4">The sequence shown here is derived from an EMBL/GenBank/DDBJ whole genome shotgun (WGS) entry which is preliminary data.</text>
</comment>
<feature type="transmembrane region" description="Helical" evidence="2">
    <location>
        <begin position="74"/>
        <end position="92"/>
    </location>
</feature>
<name>A0ABD0XXS7_9HEMI</name>
<organism evidence="4 5">
    <name type="scientific">Ranatra chinensis</name>
    <dbReference type="NCBI Taxonomy" id="642074"/>
    <lineage>
        <taxon>Eukaryota</taxon>
        <taxon>Metazoa</taxon>
        <taxon>Ecdysozoa</taxon>
        <taxon>Arthropoda</taxon>
        <taxon>Hexapoda</taxon>
        <taxon>Insecta</taxon>
        <taxon>Pterygota</taxon>
        <taxon>Neoptera</taxon>
        <taxon>Paraneoptera</taxon>
        <taxon>Hemiptera</taxon>
        <taxon>Heteroptera</taxon>
        <taxon>Panheteroptera</taxon>
        <taxon>Nepomorpha</taxon>
        <taxon>Nepidae</taxon>
        <taxon>Ranatrinae</taxon>
        <taxon>Ranatra</taxon>
    </lineage>
</organism>
<comment type="subcellular location">
    <subcellularLocation>
        <location evidence="1">Membrane</location>
        <topology evidence="1">Multi-pass membrane protein</topology>
    </subcellularLocation>
</comment>
<evidence type="ECO:0000256" key="1">
    <source>
        <dbReference type="ARBA" id="ARBA00004141"/>
    </source>
</evidence>
<evidence type="ECO:0000313" key="4">
    <source>
        <dbReference type="EMBL" id="KAL1116061.1"/>
    </source>
</evidence>
<proteinExistence type="predicted"/>
<dbReference type="PROSITE" id="PS50850">
    <property type="entry name" value="MFS"/>
    <property type="match status" value="1"/>
</dbReference>
<sequence>MFLELHFCLVSIATTIVFVWFIVPYFYLADHMSLHGYTEEDASFVLSVIGVTNTIGMIGFGWAGDRPWLNVAKAYAVCLFLTGGFAAAIPLATAYDWWLLLFVAAGFGAFFASCYSFTPPLLVELVPLDRFTTAYGLSLLCQGIGNLLGPPLAG</sequence>
<dbReference type="EMBL" id="JBFDAA010000018">
    <property type="protein sequence ID" value="KAL1116061.1"/>
    <property type="molecule type" value="Genomic_DNA"/>
</dbReference>
<dbReference type="InterPro" id="IPR050327">
    <property type="entry name" value="Proton-linked_MCT"/>
</dbReference>
<dbReference type="SUPFAM" id="SSF103473">
    <property type="entry name" value="MFS general substrate transporter"/>
    <property type="match status" value="1"/>
</dbReference>
<feature type="transmembrane region" description="Helical" evidence="2">
    <location>
        <begin position="7"/>
        <end position="27"/>
    </location>
</feature>
<protein>
    <recommendedName>
        <fullName evidence="3">Major facilitator superfamily (MFS) profile domain-containing protein</fullName>
    </recommendedName>
</protein>
<keyword evidence="2" id="KW-0472">Membrane</keyword>
<dbReference type="PANTHER" id="PTHR11360:SF111">
    <property type="entry name" value="CHASKI, ISOFORM A"/>
    <property type="match status" value="1"/>
</dbReference>
<dbReference type="InterPro" id="IPR011701">
    <property type="entry name" value="MFS"/>
</dbReference>
<dbReference type="InterPro" id="IPR036259">
    <property type="entry name" value="MFS_trans_sf"/>
</dbReference>